<feature type="coiled-coil region" evidence="1">
    <location>
        <begin position="909"/>
        <end position="964"/>
    </location>
</feature>
<proteinExistence type="predicted"/>
<feature type="region of interest" description="Disordered" evidence="2">
    <location>
        <begin position="522"/>
        <end position="548"/>
    </location>
</feature>
<dbReference type="EMBL" id="LR796354">
    <property type="protein sequence ID" value="CAB4139055.1"/>
    <property type="molecule type" value="Genomic_DNA"/>
</dbReference>
<name>A0A6J5LX34_9CAUD</name>
<organism evidence="3">
    <name type="scientific">uncultured Caudovirales phage</name>
    <dbReference type="NCBI Taxonomy" id="2100421"/>
    <lineage>
        <taxon>Viruses</taxon>
        <taxon>Duplodnaviria</taxon>
        <taxon>Heunggongvirae</taxon>
        <taxon>Uroviricota</taxon>
        <taxon>Caudoviricetes</taxon>
        <taxon>Peduoviridae</taxon>
        <taxon>Maltschvirus</taxon>
        <taxon>Maltschvirus maltsch</taxon>
    </lineage>
</organism>
<sequence>MMLYEDDGAELPEQSLYTAEDTVVAPDTSVGNYSVVKGIVAAATGNTDIPDKVNFDQFVDSNWRTTVPEQNNIDRDIATKAASEGNVNIVQQTLDSVATRNRMYGEISINNANDVRAKLKELTTQAVETTAVRNPAVLFNNTPAEINESTTRMSKRISAAATLDKAVQDGKSWSTIGLGFLYEFTPMAAEQGAAIDRVAVKYGVPADAISRASGRSQTKSYLQAAFGAQPEETKGEWLSGLYNDLKDSWLITDWQAALLVQEVATGEEQTWGGLADWLDRLGVVGAALAGGGALIKSGRLLKNASALQSVERSLAAAGGKNAIMSAEAAKIASEVANKQRLQAVGVVAGELTGISTAIDLGKLVSMNASKVLPDAITTAADDLQKTIRAPIEKLIAELQDVVAAKGVRSSEAAAELTELQRIYSKTNNPNVHSVDPFTLSENGLVITGKVFYKPDTATSFLTKEAAEAYIKAADPTGSIGMKVVPDTTNTGFLVEESVKKDLQLRKAALEALVLEEIAKSKPKRGKKAPTVETPPLERAPAPKALTDSKPRYKTSQLTFEDDVDKAAYQIGSKTATSKSDKEIKTWLQSTTGWDDATIAGHAQTVRDYIKANEDMVDDVGNIMVASQVPTGRPASTLQPSYSQSFANLQAAPGTTTVGNITMSDGVKKAFVVEFVSKLGKALGMENRKLVVMDYEDMVKSKDPTVRAIVTNMKQKHSSAGAVHYDYGSGQSFIVMRRGPDTKPLSLRQYMENFAHEYGHAFEAEFATKYFGIINSSFNKWLRAKGIAFKGDGINKSVTDVFPPEALLEYRSITNAEDIAVNWIDKWAGGDYGKYQAYESQIHKWASSYSEFFAENFAKWAFTDEIPTTVLGQTFKRLVDGFKLIASEVMDRLAKLGIVADVGKVDKNIAAMLNTHVKQLQQEAVDVKANMTMIASESKKIKPTLSSLQKELDEVMDELNAIEDAEKGLKTGWLVEQPINRTLDYSIVGKYSDDDINSAARFAMGDWALSTSSELYTQRVVGINQGSRYQKLLTNFVRPSIEKLSKADMVALNDALVIGDREGKLFSAHELAGQGLSLKARDAYFKVRALRDVMWQMRNDVAVKSMTRRGFVQLNTGLKFDDNGNQLFGKPTTPKEGSFVYLGDTGAMQRMSKEFREEALTKGYVFYEAAEPVLIDGKYRKTFGFKMGSFASQPIDTVIPYRAGEYRRIYSDEYFIKIKSSYEVDGAIEEVTTTHRTASNVADANAYVKALSEAQSLHKAGKLTIQEASRLMEPYGWRPEEIIDALDSGRFGTDFKAEVNYTRTDDDYATEAIGLTSNFSSKRGDRVLSVFGKDTVNTVSPLDSVAAEIGNTAYVASTLEWRESHIQRWFNTFADDLPANVQAMTPDNAFRYMLNNKGMYVGQSKRLAVAEKVQDYIIAQMNIPTKEEKGYLGVMRMISEGIEGGVGGKPVMKLGAALRATKDYPTWARTIAFHSFFAFNPVQFFMQGMNAFNAVAISPVHGLRSAKSSAMYAMALFSDQESIWQTVAKTNKLTNLGLGMSEEEFVEVVRAIRRTGLMDGINTTSLYGAEVGKYGIMNKLTRTVGDLSATPFNSGEGYSRLVSFDIARREFMETNPGTAWWTDDNLAKILERQDDLTQNMTKANVASWQQGWKSIPAQFVQYQVKLMMNVVQSLMGNPRAFTQKEALQLLVTHALVMGTAGNFLWPFRDLLTEVVPEDMSPEARLYVQQGVVAGMIGSITDGEAKLALGSRFNTFKYYEDVVKGLLDPEKTFMEVAAGPSGFAALRILGGFGEAFSIIAKAPMSMDTLQIALGEIGKGSFSFFNNIQKSRIAMANYNQVMSGAGGAMFRVTDTEAWMLSFGIPPAAQEDLSILYSSKKSQADDVKTSAKAIGKHSMLALTALRNNDTEGHRTHAAIVQAILNTYTGSDLQQLYKEAYKVEAFTQYEKMLTDQAVKDWAVKDIVVNTGVNE</sequence>
<evidence type="ECO:0000313" key="3">
    <source>
        <dbReference type="EMBL" id="CAB4139055.1"/>
    </source>
</evidence>
<keyword evidence="1" id="KW-0175">Coiled coil</keyword>
<gene>
    <name evidence="3" type="ORF">UFOVP337_12</name>
</gene>
<accession>A0A6J5LX34</accession>
<protein>
    <submittedName>
        <fullName evidence="3">Uncharacterized protein</fullName>
    </submittedName>
</protein>
<reference evidence="3" key="1">
    <citation type="submission" date="2020-04" db="EMBL/GenBank/DDBJ databases">
        <authorList>
            <person name="Chiriac C."/>
            <person name="Salcher M."/>
            <person name="Ghai R."/>
            <person name="Kavagutti S V."/>
        </authorList>
    </citation>
    <scope>NUCLEOTIDE SEQUENCE</scope>
</reference>
<evidence type="ECO:0000256" key="1">
    <source>
        <dbReference type="SAM" id="Coils"/>
    </source>
</evidence>
<evidence type="ECO:0000256" key="2">
    <source>
        <dbReference type="SAM" id="MobiDB-lite"/>
    </source>
</evidence>